<feature type="region of interest" description="Disordered" evidence="4">
    <location>
        <begin position="1"/>
        <end position="22"/>
    </location>
</feature>
<dbReference type="Pfam" id="PF00400">
    <property type="entry name" value="WD40"/>
    <property type="match status" value="5"/>
</dbReference>
<dbReference type="InterPro" id="IPR019775">
    <property type="entry name" value="WD40_repeat_CS"/>
</dbReference>
<feature type="repeat" description="WD" evidence="3">
    <location>
        <begin position="544"/>
        <end position="577"/>
    </location>
</feature>
<feature type="repeat" description="WD" evidence="3">
    <location>
        <begin position="328"/>
        <end position="369"/>
    </location>
</feature>
<dbReference type="STRING" id="1051890.A0A3N4ME11"/>
<evidence type="ECO:0000313" key="5">
    <source>
        <dbReference type="EMBL" id="RPB27445.1"/>
    </source>
</evidence>
<evidence type="ECO:0000256" key="2">
    <source>
        <dbReference type="ARBA" id="ARBA00022737"/>
    </source>
</evidence>
<feature type="repeat" description="WD" evidence="3">
    <location>
        <begin position="284"/>
        <end position="326"/>
    </location>
</feature>
<dbReference type="SMART" id="SM00320">
    <property type="entry name" value="WD40"/>
    <property type="match status" value="6"/>
</dbReference>
<dbReference type="GO" id="GO:0000398">
    <property type="term" value="P:mRNA splicing, via spliceosome"/>
    <property type="evidence" value="ECO:0007669"/>
    <property type="project" value="InterPro"/>
</dbReference>
<dbReference type="Gene3D" id="2.130.10.10">
    <property type="entry name" value="YVTN repeat-like/Quinoprotein amine dehydrogenase"/>
    <property type="match status" value="1"/>
</dbReference>
<evidence type="ECO:0000256" key="1">
    <source>
        <dbReference type="ARBA" id="ARBA00022574"/>
    </source>
</evidence>
<dbReference type="EMBL" id="ML121531">
    <property type="protein sequence ID" value="RPB27445.1"/>
    <property type="molecule type" value="Genomic_DNA"/>
</dbReference>
<dbReference type="InterPro" id="IPR020472">
    <property type="entry name" value="WD40_PAC1"/>
</dbReference>
<dbReference type="PANTHER" id="PTHR43979">
    <property type="entry name" value="PRE-MRNA-PROCESSING FACTOR 17"/>
    <property type="match status" value="1"/>
</dbReference>
<protein>
    <submittedName>
        <fullName evidence="5">mRNA splicing factor</fullName>
    </submittedName>
</protein>
<dbReference type="PROSITE" id="PS00678">
    <property type="entry name" value="WD_REPEATS_1"/>
    <property type="match status" value="1"/>
</dbReference>
<dbReference type="PROSITE" id="PS50082">
    <property type="entry name" value="WD_REPEATS_2"/>
    <property type="match status" value="4"/>
</dbReference>
<keyword evidence="1 3" id="KW-0853">WD repeat</keyword>
<evidence type="ECO:0000256" key="4">
    <source>
        <dbReference type="SAM" id="MobiDB-lite"/>
    </source>
</evidence>
<proteinExistence type="predicted"/>
<name>A0A3N4ME11_9PEZI</name>
<keyword evidence="6" id="KW-1185">Reference proteome</keyword>
<evidence type="ECO:0000256" key="3">
    <source>
        <dbReference type="PROSITE-ProRule" id="PRU00221"/>
    </source>
</evidence>
<dbReference type="InterPro" id="IPR001680">
    <property type="entry name" value="WD40_rpt"/>
</dbReference>
<sequence length="577" mass="64051">MSMLVDYGSSDDEASPSPAPVSAVPLASRVVAAPDVSLEDPMQLSMSLVKPTDTTLAYSMPYSDLSRPYQGPANPFKAHGDVNEANTLKRKNVLTGYAEEAAISDATFNAQQRTFTSLGYARNPANPNVLIGNVDSARLHGGRDVVEYRPSKAETGAIRAKRFKKGDPGVLDGENAYQGPWAGYRDDEQALIDEAARAESGLASDEEYEEELVAPLSNPIIDKAGAEYLDVNTSGVEQTEFHGSQMYDYQGRTYMHVPQDLDVDLGKEVGSTTNYIPKKLVHIWSGHTKPITALRFFPTSGHLLLSSGADSKIKLWDVYHQRELLRTYNGHSKSITDITFTNDGKAFLSASYDRQMKLWDTETGSCISHFTTGKIPHVIRFNPSIQHEFLAGMSDKKIVQFDIRTKEVVQEYDYHLGPVNTITFVDEDRRFITTSDDKSLRAWEYGLPVPIKFIAEPYMYPLVRAAPHPSGKYVAYQSGDNQIVVYASTDKFRQNRKKSFRGHNNAGYAIDLDISPDGQFLVSGDSGGFVCFWSWRGCKMYHKIQASEGPVTCVGWHPQESSKVVTGALDGLIKFWD</sequence>
<accession>A0A3N4ME11</accession>
<dbReference type="GO" id="GO:0003729">
    <property type="term" value="F:mRNA binding"/>
    <property type="evidence" value="ECO:0007669"/>
    <property type="project" value="TreeGrafter"/>
</dbReference>
<organism evidence="5 6">
    <name type="scientific">Terfezia boudieri ATCC MYA-4762</name>
    <dbReference type="NCBI Taxonomy" id="1051890"/>
    <lineage>
        <taxon>Eukaryota</taxon>
        <taxon>Fungi</taxon>
        <taxon>Dikarya</taxon>
        <taxon>Ascomycota</taxon>
        <taxon>Pezizomycotina</taxon>
        <taxon>Pezizomycetes</taxon>
        <taxon>Pezizales</taxon>
        <taxon>Pezizaceae</taxon>
        <taxon>Terfezia</taxon>
    </lineage>
</organism>
<dbReference type="InterPro" id="IPR015943">
    <property type="entry name" value="WD40/YVTN_repeat-like_dom_sf"/>
</dbReference>
<dbReference type="InParanoid" id="A0A3N4ME11"/>
<dbReference type="AlphaFoldDB" id="A0A3N4ME11"/>
<dbReference type="PANTHER" id="PTHR43979:SF1">
    <property type="entry name" value="PRE-MRNA-PROCESSING FACTOR 17"/>
    <property type="match status" value="1"/>
</dbReference>
<dbReference type="InterPro" id="IPR036322">
    <property type="entry name" value="WD40_repeat_dom_sf"/>
</dbReference>
<reference evidence="5 6" key="1">
    <citation type="journal article" date="2018" name="Nat. Ecol. Evol.">
        <title>Pezizomycetes genomes reveal the molecular basis of ectomycorrhizal truffle lifestyle.</title>
        <authorList>
            <person name="Murat C."/>
            <person name="Payen T."/>
            <person name="Noel B."/>
            <person name="Kuo A."/>
            <person name="Morin E."/>
            <person name="Chen J."/>
            <person name="Kohler A."/>
            <person name="Krizsan K."/>
            <person name="Balestrini R."/>
            <person name="Da Silva C."/>
            <person name="Montanini B."/>
            <person name="Hainaut M."/>
            <person name="Levati E."/>
            <person name="Barry K.W."/>
            <person name="Belfiori B."/>
            <person name="Cichocki N."/>
            <person name="Clum A."/>
            <person name="Dockter R.B."/>
            <person name="Fauchery L."/>
            <person name="Guy J."/>
            <person name="Iotti M."/>
            <person name="Le Tacon F."/>
            <person name="Lindquist E.A."/>
            <person name="Lipzen A."/>
            <person name="Malagnac F."/>
            <person name="Mello A."/>
            <person name="Molinier V."/>
            <person name="Miyauchi S."/>
            <person name="Poulain J."/>
            <person name="Riccioni C."/>
            <person name="Rubini A."/>
            <person name="Sitrit Y."/>
            <person name="Splivallo R."/>
            <person name="Traeger S."/>
            <person name="Wang M."/>
            <person name="Zifcakova L."/>
            <person name="Wipf D."/>
            <person name="Zambonelli A."/>
            <person name="Paolocci F."/>
            <person name="Nowrousian M."/>
            <person name="Ottonello S."/>
            <person name="Baldrian P."/>
            <person name="Spatafora J.W."/>
            <person name="Henrissat B."/>
            <person name="Nagy L.G."/>
            <person name="Aury J.M."/>
            <person name="Wincker P."/>
            <person name="Grigoriev I.V."/>
            <person name="Bonfante P."/>
            <person name="Martin F.M."/>
        </authorList>
    </citation>
    <scope>NUCLEOTIDE SEQUENCE [LARGE SCALE GENOMIC DNA]</scope>
    <source>
        <strain evidence="5 6">ATCC MYA-4762</strain>
    </source>
</reference>
<dbReference type="CDD" id="cd00200">
    <property type="entry name" value="WD40"/>
    <property type="match status" value="1"/>
</dbReference>
<dbReference type="SUPFAM" id="SSF50978">
    <property type="entry name" value="WD40 repeat-like"/>
    <property type="match status" value="1"/>
</dbReference>
<feature type="repeat" description="WD" evidence="3">
    <location>
        <begin position="412"/>
        <end position="444"/>
    </location>
</feature>
<evidence type="ECO:0000313" key="6">
    <source>
        <dbReference type="Proteomes" id="UP000267821"/>
    </source>
</evidence>
<dbReference type="Proteomes" id="UP000267821">
    <property type="component" value="Unassembled WGS sequence"/>
</dbReference>
<dbReference type="OrthoDB" id="10257301at2759"/>
<keyword evidence="2" id="KW-0677">Repeat</keyword>
<gene>
    <name evidence="5" type="ORF">L211DRAFT_819381</name>
</gene>
<dbReference type="PRINTS" id="PR00320">
    <property type="entry name" value="GPROTEINBRPT"/>
</dbReference>
<dbReference type="FunFam" id="2.130.10.10:FF:000191">
    <property type="entry name" value="mRNA splicing factor"/>
    <property type="match status" value="1"/>
</dbReference>
<dbReference type="GO" id="GO:0071013">
    <property type="term" value="C:catalytic step 2 spliceosome"/>
    <property type="evidence" value="ECO:0007669"/>
    <property type="project" value="InterPro"/>
</dbReference>
<dbReference type="InterPro" id="IPR032847">
    <property type="entry name" value="PRPF17"/>
</dbReference>
<dbReference type="PROSITE" id="PS50294">
    <property type="entry name" value="WD_REPEATS_REGION"/>
    <property type="match status" value="4"/>
</dbReference>
<dbReference type="FunCoup" id="A0A3N4ME11">
    <property type="interactions" value="851"/>
</dbReference>